<feature type="domain" description="HTH tetR-type" evidence="3">
    <location>
        <begin position="10"/>
        <end position="70"/>
    </location>
</feature>
<feature type="DNA-binding region" description="H-T-H motif" evidence="2">
    <location>
        <begin position="33"/>
        <end position="52"/>
    </location>
</feature>
<dbReference type="Gene3D" id="1.10.357.10">
    <property type="entry name" value="Tetracycline Repressor, domain 2"/>
    <property type="match status" value="1"/>
</dbReference>
<reference evidence="4" key="1">
    <citation type="submission" date="2022-10" db="EMBL/GenBank/DDBJ databases">
        <title>Hoeflea sp. J2-29, isolated from marine algae.</title>
        <authorList>
            <person name="Kristyanto S."/>
            <person name="Kim J.M."/>
            <person name="Jeon C.O."/>
        </authorList>
    </citation>
    <scope>NUCLEOTIDE SEQUENCE</scope>
    <source>
        <strain evidence="4">J2-29</strain>
    </source>
</reference>
<evidence type="ECO:0000313" key="4">
    <source>
        <dbReference type="EMBL" id="MCY0093174.1"/>
    </source>
</evidence>
<comment type="caution">
    <text evidence="4">The sequence shown here is derived from an EMBL/GenBank/DDBJ whole genome shotgun (WGS) entry which is preliminary data.</text>
</comment>
<dbReference type="PROSITE" id="PS50977">
    <property type="entry name" value="HTH_TETR_2"/>
    <property type="match status" value="1"/>
</dbReference>
<sequence>MTDSASPRQRGSRELWLDAAYDLLIQGGIDAVKIMPLAKQLNLTRTGFYWYFKDIAELHDAMIQRWEDINTGNLVARCTAEADTICEALFNLTDCWLDRTLFDSELDLAIRNWARIDPELQKRLNAADRLRIKAVTEMFLRFGYSLEQAEVRGMTVIYTQIGYISMQVEENREERLRRVQHYVELFASVSPQPDDIARFTRRHGIG</sequence>
<evidence type="ECO:0000259" key="3">
    <source>
        <dbReference type="PROSITE" id="PS50977"/>
    </source>
</evidence>
<dbReference type="Pfam" id="PF00440">
    <property type="entry name" value="TetR_N"/>
    <property type="match status" value="1"/>
</dbReference>
<proteinExistence type="predicted"/>
<evidence type="ECO:0000256" key="2">
    <source>
        <dbReference type="PROSITE-ProRule" id="PRU00335"/>
    </source>
</evidence>
<dbReference type="EMBL" id="JAOVZQ010000001">
    <property type="protein sequence ID" value="MCY0093174.1"/>
    <property type="molecule type" value="Genomic_DNA"/>
</dbReference>
<organism evidence="4 5">
    <name type="scientific">Hoeflea ulvae</name>
    <dbReference type="NCBI Taxonomy" id="2983764"/>
    <lineage>
        <taxon>Bacteria</taxon>
        <taxon>Pseudomonadati</taxon>
        <taxon>Pseudomonadota</taxon>
        <taxon>Alphaproteobacteria</taxon>
        <taxon>Hyphomicrobiales</taxon>
        <taxon>Rhizobiaceae</taxon>
        <taxon>Hoeflea</taxon>
    </lineage>
</organism>
<gene>
    <name evidence="4" type="ORF">OEG82_03865</name>
</gene>
<dbReference type="RefSeq" id="WP_267611157.1">
    <property type="nucleotide sequence ID" value="NZ_JAOVZQ010000001.1"/>
</dbReference>
<keyword evidence="1 2" id="KW-0238">DNA-binding</keyword>
<dbReference type="InterPro" id="IPR001647">
    <property type="entry name" value="HTH_TetR"/>
</dbReference>
<accession>A0ABT3YBC4</accession>
<keyword evidence="5" id="KW-1185">Reference proteome</keyword>
<protein>
    <submittedName>
        <fullName evidence="4">TetR/AcrR family transcriptional regulator</fullName>
    </submittedName>
</protein>
<name>A0ABT3YBC4_9HYPH</name>
<evidence type="ECO:0000256" key="1">
    <source>
        <dbReference type="ARBA" id="ARBA00023125"/>
    </source>
</evidence>
<dbReference type="SUPFAM" id="SSF46689">
    <property type="entry name" value="Homeodomain-like"/>
    <property type="match status" value="1"/>
</dbReference>
<evidence type="ECO:0000313" key="5">
    <source>
        <dbReference type="Proteomes" id="UP001081283"/>
    </source>
</evidence>
<dbReference type="Proteomes" id="UP001081283">
    <property type="component" value="Unassembled WGS sequence"/>
</dbReference>
<dbReference type="InterPro" id="IPR009057">
    <property type="entry name" value="Homeodomain-like_sf"/>
</dbReference>